<keyword evidence="3" id="KW-0560">Oxidoreductase</keyword>
<dbReference type="Pfam" id="PF00355">
    <property type="entry name" value="Rieske"/>
    <property type="match status" value="1"/>
</dbReference>
<reference evidence="9" key="1">
    <citation type="journal article" date="2019" name="Int. J. Syst. Evol. Microbiol.">
        <title>The Global Catalogue of Microorganisms (GCM) 10K type strain sequencing project: providing services to taxonomists for standard genome sequencing and annotation.</title>
        <authorList>
            <consortium name="The Broad Institute Genomics Platform"/>
            <consortium name="The Broad Institute Genome Sequencing Center for Infectious Disease"/>
            <person name="Wu L."/>
            <person name="Ma J."/>
        </authorList>
    </citation>
    <scope>NUCLEOTIDE SEQUENCE [LARGE SCALE GENOMIC DNA]</scope>
    <source>
        <strain evidence="9">JCM 30846</strain>
    </source>
</reference>
<evidence type="ECO:0000256" key="4">
    <source>
        <dbReference type="ARBA" id="ARBA00023004"/>
    </source>
</evidence>
<dbReference type="PANTHER" id="PTHR21266:SF60">
    <property type="entry name" value="3-KETOSTEROID-9-ALPHA-MONOOXYGENASE, OXYGENASE COMPONENT"/>
    <property type="match status" value="1"/>
</dbReference>
<comment type="caution">
    <text evidence="8">The sequence shown here is derived from an EMBL/GenBank/DDBJ whole genome shotgun (WGS) entry which is preliminary data.</text>
</comment>
<dbReference type="PANTHER" id="PTHR21266">
    <property type="entry name" value="IRON-SULFUR DOMAIN CONTAINING PROTEIN"/>
    <property type="match status" value="1"/>
</dbReference>
<dbReference type="InterPro" id="IPR036922">
    <property type="entry name" value="Rieske_2Fe-2S_sf"/>
</dbReference>
<organism evidence="8 9">
    <name type="scientific">Streptomyces tremellae</name>
    <dbReference type="NCBI Taxonomy" id="1124239"/>
    <lineage>
        <taxon>Bacteria</taxon>
        <taxon>Bacillati</taxon>
        <taxon>Actinomycetota</taxon>
        <taxon>Actinomycetes</taxon>
        <taxon>Kitasatosporales</taxon>
        <taxon>Streptomycetaceae</taxon>
        <taxon>Streptomyces</taxon>
    </lineage>
</organism>
<dbReference type="InterPro" id="IPR050584">
    <property type="entry name" value="Cholesterol_7-desaturase"/>
</dbReference>
<accession>A0ABP7E561</accession>
<evidence type="ECO:0000256" key="6">
    <source>
        <dbReference type="SAM" id="MobiDB-lite"/>
    </source>
</evidence>
<feature type="compositionally biased region" description="Basic and acidic residues" evidence="6">
    <location>
        <begin position="36"/>
        <end position="50"/>
    </location>
</feature>
<dbReference type="PROSITE" id="PS51296">
    <property type="entry name" value="RIESKE"/>
    <property type="match status" value="1"/>
</dbReference>
<keyword evidence="5" id="KW-0411">Iron-sulfur</keyword>
<evidence type="ECO:0000256" key="3">
    <source>
        <dbReference type="ARBA" id="ARBA00023002"/>
    </source>
</evidence>
<dbReference type="InterPro" id="IPR017941">
    <property type="entry name" value="Rieske_2Fe-2S"/>
</dbReference>
<evidence type="ECO:0000313" key="8">
    <source>
        <dbReference type="EMBL" id="GAA3712324.1"/>
    </source>
</evidence>
<feature type="region of interest" description="Disordered" evidence="6">
    <location>
        <begin position="302"/>
        <end position="339"/>
    </location>
</feature>
<feature type="compositionally biased region" description="Polar residues" evidence="6">
    <location>
        <begin position="327"/>
        <end position="339"/>
    </location>
</feature>
<keyword evidence="1" id="KW-0001">2Fe-2S</keyword>
<dbReference type="Proteomes" id="UP001499884">
    <property type="component" value="Unassembled WGS sequence"/>
</dbReference>
<proteinExistence type="predicted"/>
<feature type="compositionally biased region" description="Low complexity" evidence="6">
    <location>
        <begin position="19"/>
        <end position="34"/>
    </location>
</feature>
<keyword evidence="9" id="KW-1185">Reference proteome</keyword>
<dbReference type="SUPFAM" id="SSF55961">
    <property type="entry name" value="Bet v1-like"/>
    <property type="match status" value="1"/>
</dbReference>
<sequence length="339" mass="37191">MRRQARWEGRRGGPRAHRPPGGTAGARATVGAARSPTDERRGEAHDRDTAGRGPASAARGGRRRRAAQAGGDLRRIGVAPDFWYPVATSRSVRRDRAHAASCAGERIALYRGGSGTVYALEDRCAHRHVPLSMGVVEGEALRCCCRARVYRGNGRISQIPSLPKGAKDVPRGVRAHPAKERYGLVWVPPGGPEKAATAPLPDLPQFAPPRHRTMTFSRTVRCHYSFMHENLLDMYHQFLHRSVLGRIRPTLLGYESGTDFVEARYLFTPAGGRKDRGAGLLSAEGVGGSSSPDVITIRTQYPLPPSRRRRRRPTCPRSRSGWRTCPRTRSSAPATRTAC</sequence>
<dbReference type="InterPro" id="IPR044043">
    <property type="entry name" value="VanA_C_cat"/>
</dbReference>
<dbReference type="Gene3D" id="2.102.10.10">
    <property type="entry name" value="Rieske [2Fe-2S] iron-sulphur domain"/>
    <property type="match status" value="1"/>
</dbReference>
<evidence type="ECO:0000259" key="7">
    <source>
        <dbReference type="PROSITE" id="PS51296"/>
    </source>
</evidence>
<feature type="domain" description="Rieske" evidence="7">
    <location>
        <begin position="83"/>
        <end position="187"/>
    </location>
</feature>
<keyword evidence="4" id="KW-0408">Iron</keyword>
<dbReference type="EMBL" id="BAABEP010000003">
    <property type="protein sequence ID" value="GAA3712324.1"/>
    <property type="molecule type" value="Genomic_DNA"/>
</dbReference>
<feature type="compositionally biased region" description="Basic and acidic residues" evidence="6">
    <location>
        <begin position="1"/>
        <end position="11"/>
    </location>
</feature>
<evidence type="ECO:0000256" key="1">
    <source>
        <dbReference type="ARBA" id="ARBA00022714"/>
    </source>
</evidence>
<name>A0ABP7E561_9ACTN</name>
<gene>
    <name evidence="8" type="ORF">GCM10023082_07590</name>
</gene>
<dbReference type="SUPFAM" id="SSF50022">
    <property type="entry name" value="ISP domain"/>
    <property type="match status" value="1"/>
</dbReference>
<evidence type="ECO:0000256" key="2">
    <source>
        <dbReference type="ARBA" id="ARBA00022723"/>
    </source>
</evidence>
<evidence type="ECO:0000256" key="5">
    <source>
        <dbReference type="ARBA" id="ARBA00023014"/>
    </source>
</evidence>
<dbReference type="Pfam" id="PF19112">
    <property type="entry name" value="VanA_C"/>
    <property type="match status" value="1"/>
</dbReference>
<feature type="region of interest" description="Disordered" evidence="6">
    <location>
        <begin position="1"/>
        <end position="71"/>
    </location>
</feature>
<evidence type="ECO:0000313" key="9">
    <source>
        <dbReference type="Proteomes" id="UP001499884"/>
    </source>
</evidence>
<protein>
    <recommendedName>
        <fullName evidence="7">Rieske domain-containing protein</fullName>
    </recommendedName>
</protein>
<keyword evidence="2" id="KW-0479">Metal-binding</keyword>